<keyword evidence="1" id="KW-0472">Membrane</keyword>
<organism evidence="2 3">
    <name type="scientific">Helicobacter brantae</name>
    <dbReference type="NCBI Taxonomy" id="375927"/>
    <lineage>
        <taxon>Bacteria</taxon>
        <taxon>Pseudomonadati</taxon>
        <taxon>Campylobacterota</taxon>
        <taxon>Epsilonproteobacteria</taxon>
        <taxon>Campylobacterales</taxon>
        <taxon>Helicobacteraceae</taxon>
        <taxon>Helicobacter</taxon>
    </lineage>
</organism>
<comment type="caution">
    <text evidence="2">The sequence shown here is derived from an EMBL/GenBank/DDBJ whole genome shotgun (WGS) entry which is preliminary data.</text>
</comment>
<keyword evidence="1" id="KW-0812">Transmembrane</keyword>
<evidence type="ECO:0000313" key="3">
    <source>
        <dbReference type="Proteomes" id="UP000257045"/>
    </source>
</evidence>
<name>A0A3D8J2R0_9HELI</name>
<keyword evidence="3" id="KW-1185">Reference proteome</keyword>
<proteinExistence type="predicted"/>
<dbReference type="AlphaFoldDB" id="A0A3D8J2R0"/>
<dbReference type="Proteomes" id="UP000257045">
    <property type="component" value="Unassembled WGS sequence"/>
</dbReference>
<dbReference type="OrthoDB" id="5372783at2"/>
<evidence type="ECO:0000256" key="1">
    <source>
        <dbReference type="SAM" id="Phobius"/>
    </source>
</evidence>
<dbReference type="EMBL" id="NXLV01000002">
    <property type="protein sequence ID" value="RDU71759.1"/>
    <property type="molecule type" value="Genomic_DNA"/>
</dbReference>
<evidence type="ECO:0000313" key="2">
    <source>
        <dbReference type="EMBL" id="RDU71759.1"/>
    </source>
</evidence>
<feature type="transmembrane region" description="Helical" evidence="1">
    <location>
        <begin position="21"/>
        <end position="40"/>
    </location>
</feature>
<protein>
    <recommendedName>
        <fullName evidence="4">Pilus assembly protein PilN</fullName>
    </recommendedName>
</protein>
<dbReference type="RefSeq" id="WP_115568969.1">
    <property type="nucleotide sequence ID" value="NZ_NXLV01000002.1"/>
</dbReference>
<keyword evidence="1" id="KW-1133">Transmembrane helix</keyword>
<accession>A0A3D8J2R0</accession>
<sequence length="172" mass="19546">MMNYSFISPLRKPIFSPITKSWALCFLASGLIVVGIYFLLKFQTQSFINQSNNIDNEISNQATLKNELSDKLKYLNTQLDEIRLIQEENTALINAIENLFGLIPDQITINSIALTNNELTIKGITPSKELYIFLLESPLRAIFSESKVDFFVLPSGWYNFVSVSKIIKGNQQ</sequence>
<evidence type="ECO:0008006" key="4">
    <source>
        <dbReference type="Google" id="ProtNLM"/>
    </source>
</evidence>
<gene>
    <name evidence="2" type="ORF">CQA58_01590</name>
</gene>
<reference evidence="2 3" key="1">
    <citation type="submission" date="2018-04" db="EMBL/GenBank/DDBJ databases">
        <title>Novel Campyloabacter and Helicobacter Species and Strains.</title>
        <authorList>
            <person name="Mannion A.J."/>
            <person name="Shen Z."/>
            <person name="Fox J.G."/>
        </authorList>
    </citation>
    <scope>NUCLEOTIDE SEQUENCE [LARGE SCALE GENOMIC DNA]</scope>
    <source>
        <strain evidence="2 3">MIT 04-9366</strain>
    </source>
</reference>